<dbReference type="PhylomeDB" id="A0A068TRY5"/>
<sequence>MKTDVSKAGHDCRPLKRKSEVLTSPVPPGASGKGLPYAPVDWPNVGDIWGWRVGTRVRVAGFYNDRFLYAPQRLQKKPTRKLLFQSKPSVLRYLKSQFPEADIEEFFASFTWDVPAEAHSSKLSKCSPSPQSRPLKKEPGKLVKGVEVSNKKQKAAVKKPGQKSARRCGKELMVDVPAVEEQTLASAPTTKILGRSQVSDSHAIVSPHDSACHSPIDLKPQGLKSLDESQPALIPEDFDYFLNSLDEILSLPVTRAEISNPASSSHKEGMTQIRSKLSSLLAMGFASLADSNKLTELIALASKLKNDPTLSPREIYMLKLIEEIPMASNIFLEAKKLSGQAEKFFADLDANMATVASLRNEYSVAKQQLEICQADEASALLTLMEIDEQIAALQSRRAEITQNVKLTNKKIVQYSSSQKKVMECLPKIVHDVQVANSEKQEWELRKKRSAEQEAEILAKFAPLDGFSF</sequence>
<dbReference type="EMBL" id="HG739087">
    <property type="protein sequence ID" value="CDO99070.1"/>
    <property type="molecule type" value="Genomic_DNA"/>
</dbReference>
<protein>
    <recommendedName>
        <fullName evidence="3">DUF7081 domain-containing protein</fullName>
    </recommendedName>
</protein>
<dbReference type="Gramene" id="CDO99070">
    <property type="protein sequence ID" value="CDO99070"/>
    <property type="gene ID" value="GSCOC_T00026090001"/>
</dbReference>
<feature type="compositionally biased region" description="Basic and acidic residues" evidence="2">
    <location>
        <begin position="1"/>
        <end position="20"/>
    </location>
</feature>
<evidence type="ECO:0000259" key="3">
    <source>
        <dbReference type="Pfam" id="PF23299"/>
    </source>
</evidence>
<name>A0A068TRY5_COFCA</name>
<evidence type="ECO:0000256" key="1">
    <source>
        <dbReference type="SAM" id="Coils"/>
    </source>
</evidence>
<dbReference type="PANTHER" id="PTHR33345:SF4">
    <property type="entry name" value="MBD DOMAIN-CONTAINING PROTEIN"/>
    <property type="match status" value="1"/>
</dbReference>
<dbReference type="STRING" id="49390.A0A068TRY5"/>
<dbReference type="OMA" id="QTIECCK"/>
<dbReference type="InParanoid" id="A0A068TRY5"/>
<dbReference type="InterPro" id="IPR055508">
    <property type="entry name" value="DUF7081"/>
</dbReference>
<keyword evidence="1" id="KW-0175">Coiled coil</keyword>
<dbReference type="OrthoDB" id="1670580at2759"/>
<dbReference type="AlphaFoldDB" id="A0A068TRY5"/>
<organism evidence="4 5">
    <name type="scientific">Coffea canephora</name>
    <name type="common">Robusta coffee</name>
    <dbReference type="NCBI Taxonomy" id="49390"/>
    <lineage>
        <taxon>Eukaryota</taxon>
        <taxon>Viridiplantae</taxon>
        <taxon>Streptophyta</taxon>
        <taxon>Embryophyta</taxon>
        <taxon>Tracheophyta</taxon>
        <taxon>Spermatophyta</taxon>
        <taxon>Magnoliopsida</taxon>
        <taxon>eudicotyledons</taxon>
        <taxon>Gunneridae</taxon>
        <taxon>Pentapetalae</taxon>
        <taxon>asterids</taxon>
        <taxon>lamiids</taxon>
        <taxon>Gentianales</taxon>
        <taxon>Rubiaceae</taxon>
        <taxon>Ixoroideae</taxon>
        <taxon>Gardenieae complex</taxon>
        <taxon>Bertiereae - Coffeeae clade</taxon>
        <taxon>Coffeeae</taxon>
        <taxon>Coffea</taxon>
    </lineage>
</organism>
<evidence type="ECO:0000313" key="4">
    <source>
        <dbReference type="EMBL" id="CDO99070.1"/>
    </source>
</evidence>
<feature type="coiled-coil region" evidence="1">
    <location>
        <begin position="355"/>
        <end position="452"/>
    </location>
</feature>
<proteinExistence type="predicted"/>
<reference evidence="5" key="1">
    <citation type="journal article" date="2014" name="Science">
        <title>The coffee genome provides insight into the convergent evolution of caffeine biosynthesis.</title>
        <authorList>
            <person name="Denoeud F."/>
            <person name="Carretero-Paulet L."/>
            <person name="Dereeper A."/>
            <person name="Droc G."/>
            <person name="Guyot R."/>
            <person name="Pietrella M."/>
            <person name="Zheng C."/>
            <person name="Alberti A."/>
            <person name="Anthony F."/>
            <person name="Aprea G."/>
            <person name="Aury J.M."/>
            <person name="Bento P."/>
            <person name="Bernard M."/>
            <person name="Bocs S."/>
            <person name="Campa C."/>
            <person name="Cenci A."/>
            <person name="Combes M.C."/>
            <person name="Crouzillat D."/>
            <person name="Da Silva C."/>
            <person name="Daddiego L."/>
            <person name="De Bellis F."/>
            <person name="Dussert S."/>
            <person name="Garsmeur O."/>
            <person name="Gayraud T."/>
            <person name="Guignon V."/>
            <person name="Jahn K."/>
            <person name="Jamilloux V."/>
            <person name="Joet T."/>
            <person name="Labadie K."/>
            <person name="Lan T."/>
            <person name="Leclercq J."/>
            <person name="Lepelley M."/>
            <person name="Leroy T."/>
            <person name="Li L.T."/>
            <person name="Librado P."/>
            <person name="Lopez L."/>
            <person name="Munoz A."/>
            <person name="Noel B."/>
            <person name="Pallavicini A."/>
            <person name="Perrotta G."/>
            <person name="Poncet V."/>
            <person name="Pot D."/>
            <person name="Priyono X."/>
            <person name="Rigoreau M."/>
            <person name="Rouard M."/>
            <person name="Rozas J."/>
            <person name="Tranchant-Dubreuil C."/>
            <person name="VanBuren R."/>
            <person name="Zhang Q."/>
            <person name="Andrade A.C."/>
            <person name="Argout X."/>
            <person name="Bertrand B."/>
            <person name="de Kochko A."/>
            <person name="Graziosi G."/>
            <person name="Henry R.J."/>
            <person name="Jayarama X."/>
            <person name="Ming R."/>
            <person name="Nagai C."/>
            <person name="Rounsley S."/>
            <person name="Sankoff D."/>
            <person name="Giuliano G."/>
            <person name="Albert V.A."/>
            <person name="Wincker P."/>
            <person name="Lashermes P."/>
        </authorList>
    </citation>
    <scope>NUCLEOTIDE SEQUENCE [LARGE SCALE GENOMIC DNA]</scope>
    <source>
        <strain evidence="5">cv. DH200-94</strain>
    </source>
</reference>
<evidence type="ECO:0000313" key="5">
    <source>
        <dbReference type="Proteomes" id="UP000295252"/>
    </source>
</evidence>
<accession>A0A068TRY5</accession>
<dbReference type="FunCoup" id="A0A068TRY5">
    <property type="interactions" value="800"/>
</dbReference>
<dbReference type="Proteomes" id="UP000295252">
    <property type="component" value="Chromosome V"/>
</dbReference>
<gene>
    <name evidence="4" type="ORF">GSCOC_T00026090001</name>
</gene>
<evidence type="ECO:0000256" key="2">
    <source>
        <dbReference type="SAM" id="MobiDB-lite"/>
    </source>
</evidence>
<feature type="region of interest" description="Disordered" evidence="2">
    <location>
        <begin position="1"/>
        <end position="28"/>
    </location>
</feature>
<feature type="domain" description="DUF7081" evidence="3">
    <location>
        <begin position="25"/>
        <end position="116"/>
    </location>
</feature>
<dbReference type="PANTHER" id="PTHR33345">
    <property type="entry name" value="ADAPTER PROTEIN, PUTATIVE-RELATED"/>
    <property type="match status" value="1"/>
</dbReference>
<keyword evidence="5" id="KW-1185">Reference proteome</keyword>
<dbReference type="Pfam" id="PF23299">
    <property type="entry name" value="DUF7081"/>
    <property type="match status" value="1"/>
</dbReference>